<dbReference type="NCBIfam" id="TIGR02999">
    <property type="entry name" value="Sig-70_X6"/>
    <property type="match status" value="1"/>
</dbReference>
<evidence type="ECO:0000256" key="3">
    <source>
        <dbReference type="ARBA" id="ARBA00023082"/>
    </source>
</evidence>
<sequence length="202" mass="22905">MPQSSDSATELLVRWRSGDQEALHALIPLVYKELRLAAHRCLRAERSDHTLQSTELVHEVYLRLAGDRAPLTVNRAHFVAIAAKLMRQVLVDYARRRAAAKRGPQYKVELDESFHLPERQNIDVVELDHALTRLSRRDAQQEKIVELRFFGGLTVEETAVALEISPATVKRDWNMAKAWLTREVGKSLHGENRPVGESEGAV</sequence>
<dbReference type="SUPFAM" id="SSF88946">
    <property type="entry name" value="Sigma2 domain of RNA polymerase sigma factors"/>
    <property type="match status" value="1"/>
</dbReference>
<dbReference type="InterPro" id="IPR039425">
    <property type="entry name" value="RNA_pol_sigma-70-like"/>
</dbReference>
<dbReference type="Gene3D" id="1.10.1740.10">
    <property type="match status" value="1"/>
</dbReference>
<evidence type="ECO:0000256" key="1">
    <source>
        <dbReference type="ARBA" id="ARBA00010641"/>
    </source>
</evidence>
<accession>A0A2N9LDE6</accession>
<dbReference type="EMBL" id="OKRB01000086">
    <property type="protein sequence ID" value="SPE21045.1"/>
    <property type="molecule type" value="Genomic_DNA"/>
</dbReference>
<keyword evidence="3" id="KW-0731">Sigma factor</keyword>
<dbReference type="InterPro" id="IPR036388">
    <property type="entry name" value="WH-like_DNA-bd_sf"/>
</dbReference>
<evidence type="ECO:0000259" key="5">
    <source>
        <dbReference type="Pfam" id="PF07638"/>
    </source>
</evidence>
<dbReference type="Proteomes" id="UP000239735">
    <property type="component" value="Unassembled WGS sequence"/>
</dbReference>
<dbReference type="InterPro" id="IPR014284">
    <property type="entry name" value="RNA_pol_sigma-70_dom"/>
</dbReference>
<dbReference type="InterPro" id="IPR013325">
    <property type="entry name" value="RNA_pol_sigma_r2"/>
</dbReference>
<dbReference type="NCBIfam" id="TIGR02937">
    <property type="entry name" value="sigma70-ECF"/>
    <property type="match status" value="1"/>
</dbReference>
<feature type="domain" description="RNA polymerase sigma-70 ECF-like HTH" evidence="5">
    <location>
        <begin position="7"/>
        <end position="184"/>
    </location>
</feature>
<dbReference type="GO" id="GO:0006352">
    <property type="term" value="P:DNA-templated transcription initiation"/>
    <property type="evidence" value="ECO:0007669"/>
    <property type="project" value="InterPro"/>
</dbReference>
<dbReference type="PANTHER" id="PTHR43133">
    <property type="entry name" value="RNA POLYMERASE ECF-TYPE SIGMA FACTO"/>
    <property type="match status" value="1"/>
</dbReference>
<dbReference type="Gene3D" id="1.10.10.10">
    <property type="entry name" value="Winged helix-like DNA-binding domain superfamily/Winged helix DNA-binding domain"/>
    <property type="match status" value="1"/>
</dbReference>
<dbReference type="GO" id="GO:0016987">
    <property type="term" value="F:sigma factor activity"/>
    <property type="evidence" value="ECO:0007669"/>
    <property type="project" value="UniProtKB-KW"/>
</dbReference>
<proteinExistence type="inferred from homology"/>
<dbReference type="SUPFAM" id="SSF88659">
    <property type="entry name" value="Sigma3 and sigma4 domains of RNA polymerase sigma factors"/>
    <property type="match status" value="1"/>
</dbReference>
<dbReference type="OrthoDB" id="118280at2"/>
<dbReference type="AlphaFoldDB" id="A0A2N9LDE6"/>
<dbReference type="InterPro" id="IPR011517">
    <property type="entry name" value="RNA_pol_sigma70_ECF-like"/>
</dbReference>
<dbReference type="Pfam" id="PF07638">
    <property type="entry name" value="Sigma70_ECF"/>
    <property type="match status" value="1"/>
</dbReference>
<organism evidence="6 7">
    <name type="scientific">Candidatus Sulfuritelmatomonas gaucii</name>
    <dbReference type="NCBI Taxonomy" id="2043161"/>
    <lineage>
        <taxon>Bacteria</taxon>
        <taxon>Pseudomonadati</taxon>
        <taxon>Acidobacteriota</taxon>
        <taxon>Terriglobia</taxon>
        <taxon>Terriglobales</taxon>
        <taxon>Acidobacteriaceae</taxon>
        <taxon>Candidatus Sulfuritelmatomonas</taxon>
    </lineage>
</organism>
<reference evidence="7" key="1">
    <citation type="submission" date="2018-02" db="EMBL/GenBank/DDBJ databases">
        <authorList>
            <person name="Hausmann B."/>
        </authorList>
    </citation>
    <scope>NUCLEOTIDE SEQUENCE [LARGE SCALE GENOMIC DNA]</scope>
    <source>
        <strain evidence="7">Peat soil MAG SbA5</strain>
    </source>
</reference>
<evidence type="ECO:0000313" key="7">
    <source>
        <dbReference type="Proteomes" id="UP000239735"/>
    </source>
</evidence>
<evidence type="ECO:0000256" key="2">
    <source>
        <dbReference type="ARBA" id="ARBA00023015"/>
    </source>
</evidence>
<keyword evidence="4" id="KW-0804">Transcription</keyword>
<protein>
    <submittedName>
        <fullName evidence="6">RNA polymerase, sigma-24 subunit, ECF subfamily</fullName>
    </submittedName>
</protein>
<dbReference type="PANTHER" id="PTHR43133:SF39">
    <property type="entry name" value="SIMILAR TO RNA POLYMERASE SIGMA-E FACTOR"/>
    <property type="match status" value="1"/>
</dbReference>
<keyword evidence="2" id="KW-0805">Transcription regulation</keyword>
<dbReference type="InterPro" id="IPR053812">
    <property type="entry name" value="HTH_Sigma70_ECF-like"/>
</dbReference>
<dbReference type="InterPro" id="IPR013324">
    <property type="entry name" value="RNA_pol_sigma_r3/r4-like"/>
</dbReference>
<comment type="similarity">
    <text evidence="1">Belongs to the sigma-70 factor family. ECF subfamily.</text>
</comment>
<name>A0A2N9LDE6_9BACT</name>
<evidence type="ECO:0000256" key="4">
    <source>
        <dbReference type="ARBA" id="ARBA00023163"/>
    </source>
</evidence>
<evidence type="ECO:0000313" key="6">
    <source>
        <dbReference type="EMBL" id="SPE21045.1"/>
    </source>
</evidence>
<gene>
    <name evidence="6" type="ORF">SBA5_30252</name>
</gene>